<dbReference type="InterPro" id="IPR002885">
    <property type="entry name" value="PPR_rpt"/>
</dbReference>
<dbReference type="Pfam" id="PF01535">
    <property type="entry name" value="PPR"/>
    <property type="match status" value="1"/>
</dbReference>
<dbReference type="PANTHER" id="PTHR47934">
    <property type="entry name" value="PENTATRICOPEPTIDE REPEAT-CONTAINING PROTEIN PET309, MITOCHONDRIAL"/>
    <property type="match status" value="1"/>
</dbReference>
<feature type="transmembrane region" description="Helical" evidence="5">
    <location>
        <begin position="576"/>
        <end position="600"/>
    </location>
</feature>
<feature type="repeat" description="PPR" evidence="4">
    <location>
        <begin position="380"/>
        <end position="414"/>
    </location>
</feature>
<dbReference type="InterPro" id="IPR002528">
    <property type="entry name" value="MATE_fam"/>
</dbReference>
<feature type="transmembrane region" description="Helical" evidence="5">
    <location>
        <begin position="691"/>
        <end position="711"/>
    </location>
</feature>
<feature type="repeat" description="PPR" evidence="4">
    <location>
        <begin position="205"/>
        <end position="239"/>
    </location>
</feature>
<feature type="transmembrane region" description="Helical" evidence="5">
    <location>
        <begin position="470"/>
        <end position="489"/>
    </location>
</feature>
<comment type="caution">
    <text evidence="5">Lacks conserved residue(s) required for the propagation of feature annotation.</text>
</comment>
<keyword evidence="3" id="KW-0677">Repeat</keyword>
<dbReference type="Gene3D" id="1.25.40.10">
    <property type="entry name" value="Tetratricopeptide repeat domain"/>
    <property type="match status" value="3"/>
</dbReference>
<dbReference type="Pfam" id="PF01554">
    <property type="entry name" value="MatE"/>
    <property type="match status" value="2"/>
</dbReference>
<dbReference type="GO" id="GO:0015297">
    <property type="term" value="F:antiporter activity"/>
    <property type="evidence" value="ECO:0007669"/>
    <property type="project" value="InterPro"/>
</dbReference>
<dbReference type="AlphaFoldDB" id="A0AAV0ZD80"/>
<reference evidence="6 7" key="1">
    <citation type="submission" date="2023-01" db="EMBL/GenBank/DDBJ databases">
        <authorList>
            <person name="Kreplak J."/>
        </authorList>
    </citation>
    <scope>NUCLEOTIDE SEQUENCE [LARGE SCALE GENOMIC DNA]</scope>
</reference>
<feature type="transmembrane region" description="Helical" evidence="5">
    <location>
        <begin position="723"/>
        <end position="745"/>
    </location>
</feature>
<feature type="transmembrane region" description="Helical" evidence="5">
    <location>
        <begin position="658"/>
        <end position="679"/>
    </location>
</feature>
<dbReference type="GO" id="GO:0042910">
    <property type="term" value="F:xenobiotic transmembrane transporter activity"/>
    <property type="evidence" value="ECO:0007669"/>
    <property type="project" value="InterPro"/>
</dbReference>
<dbReference type="PANTHER" id="PTHR47934:SF2">
    <property type="entry name" value="OS07G0671200 PROTEIN"/>
    <property type="match status" value="1"/>
</dbReference>
<dbReference type="PROSITE" id="PS51375">
    <property type="entry name" value="PPR"/>
    <property type="match status" value="7"/>
</dbReference>
<evidence type="ECO:0000256" key="1">
    <source>
        <dbReference type="ARBA" id="ARBA00007626"/>
    </source>
</evidence>
<feature type="repeat" description="PPR" evidence="4">
    <location>
        <begin position="345"/>
        <end position="379"/>
    </location>
</feature>
<feature type="repeat" description="PPR" evidence="4">
    <location>
        <begin position="134"/>
        <end position="168"/>
    </location>
</feature>
<proteinExistence type="inferred from homology"/>
<dbReference type="SUPFAM" id="SSF81901">
    <property type="entry name" value="HCP-like"/>
    <property type="match status" value="1"/>
</dbReference>
<dbReference type="Proteomes" id="UP001157006">
    <property type="component" value="Chromosome 2"/>
</dbReference>
<dbReference type="GO" id="GO:0016020">
    <property type="term" value="C:membrane"/>
    <property type="evidence" value="ECO:0007669"/>
    <property type="project" value="InterPro"/>
</dbReference>
<feature type="repeat" description="PPR" evidence="4">
    <location>
        <begin position="310"/>
        <end position="344"/>
    </location>
</feature>
<evidence type="ECO:0000256" key="2">
    <source>
        <dbReference type="ARBA" id="ARBA00010199"/>
    </source>
</evidence>
<name>A0AAV0ZD80_VICFA</name>
<dbReference type="NCBIfam" id="TIGR00797">
    <property type="entry name" value="matE"/>
    <property type="match status" value="1"/>
</dbReference>
<dbReference type="GO" id="GO:0005739">
    <property type="term" value="C:mitochondrion"/>
    <property type="evidence" value="ECO:0007669"/>
    <property type="project" value="TreeGrafter"/>
</dbReference>
<keyword evidence="5" id="KW-1133">Transmembrane helix</keyword>
<dbReference type="GO" id="GO:0006396">
    <property type="term" value="P:RNA processing"/>
    <property type="evidence" value="ECO:0007669"/>
    <property type="project" value="TreeGrafter"/>
</dbReference>
<feature type="repeat" description="PPR" evidence="4">
    <location>
        <begin position="275"/>
        <end position="309"/>
    </location>
</feature>
<evidence type="ECO:0000313" key="6">
    <source>
        <dbReference type="EMBL" id="CAI8596605.1"/>
    </source>
</evidence>
<keyword evidence="5" id="KW-0472">Membrane</keyword>
<organism evidence="6 7">
    <name type="scientific">Vicia faba</name>
    <name type="common">Broad bean</name>
    <name type="synonym">Faba vulgaris</name>
    <dbReference type="NCBI Taxonomy" id="3906"/>
    <lineage>
        <taxon>Eukaryota</taxon>
        <taxon>Viridiplantae</taxon>
        <taxon>Streptophyta</taxon>
        <taxon>Embryophyta</taxon>
        <taxon>Tracheophyta</taxon>
        <taxon>Spermatophyta</taxon>
        <taxon>Magnoliopsida</taxon>
        <taxon>eudicotyledons</taxon>
        <taxon>Gunneridae</taxon>
        <taxon>Pentapetalae</taxon>
        <taxon>rosids</taxon>
        <taxon>fabids</taxon>
        <taxon>Fabales</taxon>
        <taxon>Fabaceae</taxon>
        <taxon>Papilionoideae</taxon>
        <taxon>50 kb inversion clade</taxon>
        <taxon>NPAAA clade</taxon>
        <taxon>Hologalegina</taxon>
        <taxon>IRL clade</taxon>
        <taxon>Fabeae</taxon>
        <taxon>Vicia</taxon>
    </lineage>
</organism>
<accession>A0AAV0ZD80</accession>
<evidence type="ECO:0000256" key="5">
    <source>
        <dbReference type="RuleBase" id="RU004914"/>
    </source>
</evidence>
<protein>
    <recommendedName>
        <fullName evidence="5">Protein DETOXIFICATION</fullName>
    </recommendedName>
    <alternativeName>
        <fullName evidence="5">Multidrug and toxic compound extrusion protein</fullName>
    </alternativeName>
</protein>
<dbReference type="InterPro" id="IPR051114">
    <property type="entry name" value="Mito_RNA_Proc_CCM1"/>
</dbReference>
<keyword evidence="7" id="KW-1185">Reference proteome</keyword>
<feature type="transmembrane region" description="Helical" evidence="5">
    <location>
        <begin position="501"/>
        <end position="520"/>
    </location>
</feature>
<dbReference type="CDD" id="cd13132">
    <property type="entry name" value="MATE_eukaryotic"/>
    <property type="match status" value="1"/>
</dbReference>
<dbReference type="GO" id="GO:0007005">
    <property type="term" value="P:mitochondrion organization"/>
    <property type="evidence" value="ECO:0007669"/>
    <property type="project" value="TreeGrafter"/>
</dbReference>
<comment type="similarity">
    <text evidence="1">Belongs to the PPR family. P subfamily.</text>
</comment>
<feature type="transmembrane region" description="Helical" evidence="5">
    <location>
        <begin position="532"/>
        <end position="551"/>
    </location>
</feature>
<feature type="repeat" description="PPR" evidence="4">
    <location>
        <begin position="240"/>
        <end position="274"/>
    </location>
</feature>
<gene>
    <name evidence="6" type="ORF">VFH_II042760</name>
</gene>
<sequence>MPLDEGSGIWNPANQLFKQLRLFKARKFATIKTILNSVVTDSQFRSPVSGIVDLLDEFEFHFVDKLCDMLFRVCSDNRLFPEAVRVFDYVEEKGFVIEERSCFVLLLALKRCGEIELCLRFFRRMVESNGIEIRVQSLTLVIDGLCKRGEVEKAKELMDEMVTKSIVKPTVFTYNTLLNAYVGRKDRSGVGEILRLMEKEPVVFSVATYSILIQWYSSSGDIGEVEKIFEEMRERKIEIDVYVYSSMISWNCRLGNMKRAFALFDEMAQRNVAPNAHTYGALIGGVCKAGQMEAAEILLEEMQSKGIDLNMIIFNTMIDGYCKRGMMDEALRLQTIMERKGFNADVFTFNILANGLCKLHRYDEAKCTLNSMVEKGVEPNVVTFTMFIEIYCKEGNLAEAERFFRDMEKKGEVPNIVTYNTLIDVYCKKEKVKLAHLTKSEIIISIVWFYTEHILVFLHQSQDIARTAALYMKFLIPGLFAFSILQNILRFLQTQSVVMPLVYLSAIPALIHVGIAYGFVEWIGLNFIGGPIATSVSMWIIMILLGSYVMYAKKFENTWTGFSMQSFHYLITSMKLALPSAAMVCLEYWAFEIMVFLAGLLPNSQITTSLIAICANTESFAYMITYGLSAAASTRVSNELGAGRPERAKHAMRVSLKLSLLLGLGFVLLLVFGHDIWIQLFSNSPVIKEEFASITPLLAISILLDSVQGVLSGVARGSGWQHLAVYVNLATFYLIGLPISCLLGFKTNLQYKGLWIGLICGLVCQTGTLLVLTWRVKWTKLNLSVDKVKDQPLIA</sequence>
<comment type="similarity">
    <text evidence="2 5">Belongs to the multi antimicrobial extrusion (MATE) (TC 2.A.66.1) family.</text>
</comment>
<dbReference type="GO" id="GO:0003729">
    <property type="term" value="F:mRNA binding"/>
    <property type="evidence" value="ECO:0007669"/>
    <property type="project" value="TreeGrafter"/>
</dbReference>
<feature type="transmembrane region" description="Helical" evidence="5">
    <location>
        <begin position="751"/>
        <end position="774"/>
    </location>
</feature>
<keyword evidence="5" id="KW-0812">Transmembrane</keyword>
<dbReference type="InterPro" id="IPR045069">
    <property type="entry name" value="MATE_euk"/>
</dbReference>
<dbReference type="GO" id="GO:1990961">
    <property type="term" value="P:xenobiotic detoxification by transmembrane export across the plasma membrane"/>
    <property type="evidence" value="ECO:0007669"/>
    <property type="project" value="InterPro"/>
</dbReference>
<dbReference type="InterPro" id="IPR011990">
    <property type="entry name" value="TPR-like_helical_dom_sf"/>
</dbReference>
<evidence type="ECO:0000313" key="7">
    <source>
        <dbReference type="Proteomes" id="UP001157006"/>
    </source>
</evidence>
<dbReference type="NCBIfam" id="TIGR00756">
    <property type="entry name" value="PPR"/>
    <property type="match status" value="7"/>
</dbReference>
<dbReference type="Pfam" id="PF13041">
    <property type="entry name" value="PPR_2"/>
    <property type="match status" value="4"/>
</dbReference>
<evidence type="ECO:0000256" key="3">
    <source>
        <dbReference type="ARBA" id="ARBA00022737"/>
    </source>
</evidence>
<dbReference type="EMBL" id="OX451737">
    <property type="protein sequence ID" value="CAI8596605.1"/>
    <property type="molecule type" value="Genomic_DNA"/>
</dbReference>
<evidence type="ECO:0000256" key="4">
    <source>
        <dbReference type="PROSITE-ProRule" id="PRU00708"/>
    </source>
</evidence>